<dbReference type="InterPro" id="IPR010610">
    <property type="entry name" value="EryCIII-like_C"/>
</dbReference>
<gene>
    <name evidence="2" type="ORF">RM423_22630</name>
</gene>
<evidence type="ECO:0000259" key="1">
    <source>
        <dbReference type="Pfam" id="PF06722"/>
    </source>
</evidence>
<name>A0ABU2JGR4_9ACTN</name>
<keyword evidence="3" id="KW-1185">Reference proteome</keyword>
<proteinExistence type="predicted"/>
<dbReference type="InterPro" id="IPR050426">
    <property type="entry name" value="Glycosyltransferase_28"/>
</dbReference>
<dbReference type="PANTHER" id="PTHR48050">
    <property type="entry name" value="STEROL 3-BETA-GLUCOSYLTRANSFERASE"/>
    <property type="match status" value="1"/>
</dbReference>
<dbReference type="Proteomes" id="UP001183176">
    <property type="component" value="Unassembled WGS sequence"/>
</dbReference>
<dbReference type="EMBL" id="JAVREH010000074">
    <property type="protein sequence ID" value="MDT0264170.1"/>
    <property type="molecule type" value="Genomic_DNA"/>
</dbReference>
<dbReference type="RefSeq" id="WP_311425312.1">
    <property type="nucleotide sequence ID" value="NZ_JAVREH010000074.1"/>
</dbReference>
<reference evidence="3" key="1">
    <citation type="submission" date="2023-07" db="EMBL/GenBank/DDBJ databases">
        <title>30 novel species of actinomycetes from the DSMZ collection.</title>
        <authorList>
            <person name="Nouioui I."/>
        </authorList>
    </citation>
    <scope>NUCLEOTIDE SEQUENCE [LARGE SCALE GENOMIC DNA]</scope>
    <source>
        <strain evidence="3">DSM 44399</strain>
    </source>
</reference>
<sequence length="427" mass="44291">MTSTIIAAPPISGETAPMLQIAAGLAGRGHRVTFVGGSRFAAQAEAAGATFVPLAGAADYDDRRIDEAFPDRARTQPGPEQLNFDFAHLSGDGIPAQHDLLQHLLRADPDQVVITNSTFLGMWPVALGASGIRPRRWIAVGANPLGMSSGDTTPFGPAPVEPGMSAKTANLAANAALQEALRPSREHIERIVRSLGATGDVPGFMDGVATVPEVFCALTVPGFEFPRSDAPDSLRFVGPLPAPSPTDWSEPAWWPELDTDRPVVVVTQGTLANRDLGELVGPALTGLGQAGVLVVAALGRDVAALPVQVPANARVESFIPFGALLPKADLFITNGGFGATQQALAAGVPVVIAGATEDKPLVAARVAQHGLGVDLRTSTPTPAQIADAVAAVLGDAEIKSNVERIAEVYAEYDAMTAIEQIAAQERS</sequence>
<feature type="domain" description="Erythromycin biosynthesis protein CIII-like C-terminal" evidence="1">
    <location>
        <begin position="294"/>
        <end position="407"/>
    </location>
</feature>
<organism evidence="2 3">
    <name type="scientific">Jatrophihabitans lederbergiae</name>
    <dbReference type="NCBI Taxonomy" id="3075547"/>
    <lineage>
        <taxon>Bacteria</taxon>
        <taxon>Bacillati</taxon>
        <taxon>Actinomycetota</taxon>
        <taxon>Actinomycetes</taxon>
        <taxon>Jatrophihabitantales</taxon>
        <taxon>Jatrophihabitantaceae</taxon>
        <taxon>Jatrophihabitans</taxon>
    </lineage>
</organism>
<dbReference type="CDD" id="cd03784">
    <property type="entry name" value="GT1_Gtf-like"/>
    <property type="match status" value="1"/>
</dbReference>
<evidence type="ECO:0000313" key="2">
    <source>
        <dbReference type="EMBL" id="MDT0264170.1"/>
    </source>
</evidence>
<dbReference type="Pfam" id="PF06722">
    <property type="entry name" value="EryCIII-like_C"/>
    <property type="match status" value="1"/>
</dbReference>
<dbReference type="SUPFAM" id="SSF53756">
    <property type="entry name" value="UDP-Glycosyltransferase/glycogen phosphorylase"/>
    <property type="match status" value="1"/>
</dbReference>
<dbReference type="PANTHER" id="PTHR48050:SF13">
    <property type="entry name" value="STEROL 3-BETA-GLUCOSYLTRANSFERASE UGT80A2"/>
    <property type="match status" value="1"/>
</dbReference>
<accession>A0ABU2JGR4</accession>
<dbReference type="InterPro" id="IPR002213">
    <property type="entry name" value="UDP_glucos_trans"/>
</dbReference>
<comment type="caution">
    <text evidence="2">The sequence shown here is derived from an EMBL/GenBank/DDBJ whole genome shotgun (WGS) entry which is preliminary data.</text>
</comment>
<protein>
    <recommendedName>
        <fullName evidence="1">Erythromycin biosynthesis protein CIII-like C-terminal domain-containing protein</fullName>
    </recommendedName>
</protein>
<dbReference type="Gene3D" id="3.40.50.2000">
    <property type="entry name" value="Glycogen Phosphorylase B"/>
    <property type="match status" value="2"/>
</dbReference>
<evidence type="ECO:0000313" key="3">
    <source>
        <dbReference type="Proteomes" id="UP001183176"/>
    </source>
</evidence>